<protein>
    <submittedName>
        <fullName evidence="3">Zinc finger protein</fullName>
    </submittedName>
</protein>
<dbReference type="EMBL" id="JARAOO010000007">
    <property type="protein sequence ID" value="KAJ7961959.1"/>
    <property type="molecule type" value="Genomic_DNA"/>
</dbReference>
<evidence type="ECO:0000313" key="4">
    <source>
        <dbReference type="Proteomes" id="UP001163823"/>
    </source>
</evidence>
<feature type="domain" description="CCHC-type" evidence="2">
    <location>
        <begin position="25"/>
        <end position="41"/>
    </location>
</feature>
<dbReference type="InterPro" id="IPR036875">
    <property type="entry name" value="Znf_CCHC_sf"/>
</dbReference>
<proteinExistence type="predicted"/>
<comment type="caution">
    <text evidence="3">The sequence shown here is derived from an EMBL/GenBank/DDBJ whole genome shotgun (WGS) entry which is preliminary data.</text>
</comment>
<keyword evidence="4" id="KW-1185">Reference proteome</keyword>
<evidence type="ECO:0000313" key="3">
    <source>
        <dbReference type="EMBL" id="KAJ7961959.1"/>
    </source>
</evidence>
<feature type="region of interest" description="Disordered" evidence="1">
    <location>
        <begin position="1"/>
        <end position="25"/>
    </location>
</feature>
<dbReference type="GO" id="GO:0003676">
    <property type="term" value="F:nucleic acid binding"/>
    <property type="evidence" value="ECO:0007669"/>
    <property type="project" value="InterPro"/>
</dbReference>
<dbReference type="KEGG" id="qsa:O6P43_017248"/>
<feature type="compositionally biased region" description="Polar residues" evidence="1">
    <location>
        <begin position="74"/>
        <end position="86"/>
    </location>
</feature>
<feature type="region of interest" description="Disordered" evidence="1">
    <location>
        <begin position="58"/>
        <end position="86"/>
    </location>
</feature>
<dbReference type="InterPro" id="IPR001878">
    <property type="entry name" value="Znf_CCHC"/>
</dbReference>
<dbReference type="Proteomes" id="UP001163823">
    <property type="component" value="Chromosome 7"/>
</dbReference>
<sequence length="124" mass="13056">MDNRSKVAVATTHPRSAIQKSGSQSCKNCNHTGHSFANCPTVECRYCHGIGHILENCPTRPHQPKSGSFKPKNVSKTGSSSIAAATTKDSTAITISDLEALFKQVLSSNSSFSSAMSITPGNSS</sequence>
<dbReference type="GO" id="GO:0008270">
    <property type="term" value="F:zinc ion binding"/>
    <property type="evidence" value="ECO:0007669"/>
    <property type="project" value="InterPro"/>
</dbReference>
<name>A0AAD7LPI9_QUISA</name>
<accession>A0AAD7LPI9</accession>
<dbReference type="SUPFAM" id="SSF57756">
    <property type="entry name" value="Retrovirus zinc finger-like domains"/>
    <property type="match status" value="1"/>
</dbReference>
<gene>
    <name evidence="3" type="ORF">O6P43_017248</name>
</gene>
<reference evidence="3" key="1">
    <citation type="journal article" date="2023" name="Science">
        <title>Elucidation of the pathway for biosynthesis of saponin adjuvants from the soapbark tree.</title>
        <authorList>
            <person name="Reed J."/>
            <person name="Orme A."/>
            <person name="El-Demerdash A."/>
            <person name="Owen C."/>
            <person name="Martin L.B.B."/>
            <person name="Misra R.C."/>
            <person name="Kikuchi S."/>
            <person name="Rejzek M."/>
            <person name="Martin A.C."/>
            <person name="Harkess A."/>
            <person name="Leebens-Mack J."/>
            <person name="Louveau T."/>
            <person name="Stephenson M.J."/>
            <person name="Osbourn A."/>
        </authorList>
    </citation>
    <scope>NUCLEOTIDE SEQUENCE</scope>
    <source>
        <strain evidence="3">S10</strain>
    </source>
</reference>
<dbReference type="AlphaFoldDB" id="A0AAD7LPI9"/>
<evidence type="ECO:0000256" key="1">
    <source>
        <dbReference type="SAM" id="MobiDB-lite"/>
    </source>
</evidence>
<dbReference type="Gene3D" id="4.10.60.10">
    <property type="entry name" value="Zinc finger, CCHC-type"/>
    <property type="match status" value="1"/>
</dbReference>
<organism evidence="3 4">
    <name type="scientific">Quillaja saponaria</name>
    <name type="common">Soap bark tree</name>
    <dbReference type="NCBI Taxonomy" id="32244"/>
    <lineage>
        <taxon>Eukaryota</taxon>
        <taxon>Viridiplantae</taxon>
        <taxon>Streptophyta</taxon>
        <taxon>Embryophyta</taxon>
        <taxon>Tracheophyta</taxon>
        <taxon>Spermatophyta</taxon>
        <taxon>Magnoliopsida</taxon>
        <taxon>eudicotyledons</taxon>
        <taxon>Gunneridae</taxon>
        <taxon>Pentapetalae</taxon>
        <taxon>rosids</taxon>
        <taxon>fabids</taxon>
        <taxon>Fabales</taxon>
        <taxon>Quillajaceae</taxon>
        <taxon>Quillaja</taxon>
    </lineage>
</organism>
<dbReference type="SMART" id="SM00343">
    <property type="entry name" value="ZnF_C2HC"/>
    <property type="match status" value="2"/>
</dbReference>
<evidence type="ECO:0000259" key="2">
    <source>
        <dbReference type="SMART" id="SM00343"/>
    </source>
</evidence>
<feature type="domain" description="CCHC-type" evidence="2">
    <location>
        <begin position="43"/>
        <end position="59"/>
    </location>
</feature>